<gene>
    <name evidence="7" type="ORF">LCGC14_0370380</name>
</gene>
<dbReference type="PANTHER" id="PTHR43409:SF4">
    <property type="entry name" value="RADICAL SAM SUPERFAMILY PROTEIN"/>
    <property type="match status" value="1"/>
</dbReference>
<dbReference type="AlphaFoldDB" id="A0A0F9TBG8"/>
<dbReference type="EMBL" id="LAZR01000295">
    <property type="protein sequence ID" value="KKN76529.1"/>
    <property type="molecule type" value="Genomic_DNA"/>
</dbReference>
<proteinExistence type="predicted"/>
<dbReference type="PANTHER" id="PTHR43409">
    <property type="entry name" value="ANAEROBIC MAGNESIUM-PROTOPORPHYRIN IX MONOMETHYL ESTER CYCLASE-RELATED"/>
    <property type="match status" value="1"/>
</dbReference>
<dbReference type="PROSITE" id="PS51332">
    <property type="entry name" value="B12_BINDING"/>
    <property type="match status" value="1"/>
</dbReference>
<comment type="caution">
    <text evidence="7">The sequence shown here is derived from an EMBL/GenBank/DDBJ whole genome shotgun (WGS) entry which is preliminary data.</text>
</comment>
<protein>
    <recommendedName>
        <fullName evidence="6">B12-binding domain-containing protein</fullName>
    </recommendedName>
</protein>
<evidence type="ECO:0000256" key="5">
    <source>
        <dbReference type="ARBA" id="ARBA00023014"/>
    </source>
</evidence>
<evidence type="ECO:0000313" key="7">
    <source>
        <dbReference type="EMBL" id="KKN76529.1"/>
    </source>
</evidence>
<keyword evidence="4" id="KW-0408">Iron</keyword>
<dbReference type="InterPro" id="IPR051198">
    <property type="entry name" value="BchE-like"/>
</dbReference>
<sequence length="178" mass="19551">MAKVLLMPPIHSYKQYPTYLSLSDFPTGFAYIASALKEAEHQVVGLNLNNKRGYGTGLSLMKDKLPEAIKDVDLIGLGGLCIDYAFIRDAIGVIREVSDVPIVLGGRIVSNDEEVFDILKPDYAIIGEAEEAMVSLASTFDNGGSNPPWIIRATPPDVDTLPLPDYEPFDIKEMIDDY</sequence>
<evidence type="ECO:0000256" key="4">
    <source>
        <dbReference type="ARBA" id="ARBA00023004"/>
    </source>
</evidence>
<evidence type="ECO:0000256" key="2">
    <source>
        <dbReference type="ARBA" id="ARBA00022691"/>
    </source>
</evidence>
<keyword evidence="5" id="KW-0411">Iron-sulfur</keyword>
<organism evidence="7">
    <name type="scientific">marine sediment metagenome</name>
    <dbReference type="NCBI Taxonomy" id="412755"/>
    <lineage>
        <taxon>unclassified sequences</taxon>
        <taxon>metagenomes</taxon>
        <taxon>ecological metagenomes</taxon>
    </lineage>
</organism>
<evidence type="ECO:0000256" key="1">
    <source>
        <dbReference type="ARBA" id="ARBA00001966"/>
    </source>
</evidence>
<dbReference type="GO" id="GO:0031419">
    <property type="term" value="F:cobalamin binding"/>
    <property type="evidence" value="ECO:0007669"/>
    <property type="project" value="InterPro"/>
</dbReference>
<dbReference type="Gene3D" id="3.40.50.280">
    <property type="entry name" value="Cobalamin-binding domain"/>
    <property type="match status" value="1"/>
</dbReference>
<dbReference type="GO" id="GO:0046872">
    <property type="term" value="F:metal ion binding"/>
    <property type="evidence" value="ECO:0007669"/>
    <property type="project" value="UniProtKB-KW"/>
</dbReference>
<comment type="cofactor">
    <cofactor evidence="1">
        <name>[4Fe-4S] cluster</name>
        <dbReference type="ChEBI" id="CHEBI:49883"/>
    </cofactor>
</comment>
<dbReference type="InterPro" id="IPR006158">
    <property type="entry name" value="Cobalamin-bd"/>
</dbReference>
<accession>A0A0F9TBG8</accession>
<feature type="domain" description="B12-binding" evidence="6">
    <location>
        <begin position="7"/>
        <end position="147"/>
    </location>
</feature>
<reference evidence="7" key="1">
    <citation type="journal article" date="2015" name="Nature">
        <title>Complex archaea that bridge the gap between prokaryotes and eukaryotes.</title>
        <authorList>
            <person name="Spang A."/>
            <person name="Saw J.H."/>
            <person name="Jorgensen S.L."/>
            <person name="Zaremba-Niedzwiedzka K."/>
            <person name="Martijn J."/>
            <person name="Lind A.E."/>
            <person name="van Eijk R."/>
            <person name="Schleper C."/>
            <person name="Guy L."/>
            <person name="Ettema T.J."/>
        </authorList>
    </citation>
    <scope>NUCLEOTIDE SEQUENCE</scope>
</reference>
<evidence type="ECO:0000259" key="6">
    <source>
        <dbReference type="PROSITE" id="PS51332"/>
    </source>
</evidence>
<evidence type="ECO:0000256" key="3">
    <source>
        <dbReference type="ARBA" id="ARBA00022723"/>
    </source>
</evidence>
<keyword evidence="3" id="KW-0479">Metal-binding</keyword>
<name>A0A0F9TBG8_9ZZZZ</name>
<keyword evidence="2" id="KW-0949">S-adenosyl-L-methionine</keyword>
<dbReference type="GO" id="GO:0051536">
    <property type="term" value="F:iron-sulfur cluster binding"/>
    <property type="evidence" value="ECO:0007669"/>
    <property type="project" value="UniProtKB-KW"/>
</dbReference>
<dbReference type="Pfam" id="PF02310">
    <property type="entry name" value="B12-binding"/>
    <property type="match status" value="1"/>
</dbReference>
<feature type="non-terminal residue" evidence="7">
    <location>
        <position position="178"/>
    </location>
</feature>